<dbReference type="Gene3D" id="3.10.310.40">
    <property type="match status" value="1"/>
</dbReference>
<dbReference type="GO" id="GO:0045892">
    <property type="term" value="P:negative regulation of DNA-templated transcription"/>
    <property type="evidence" value="ECO:0007669"/>
    <property type="project" value="TreeGrafter"/>
</dbReference>
<dbReference type="NCBIfam" id="TIGR00344">
    <property type="entry name" value="alaS"/>
    <property type="match status" value="1"/>
</dbReference>
<dbReference type="FunFam" id="3.30.54.20:FF:000001">
    <property type="entry name" value="Alanine--tRNA ligase"/>
    <property type="match status" value="1"/>
</dbReference>
<keyword evidence="5 12" id="KW-0479">Metal-binding</keyword>
<dbReference type="STRING" id="363754.RHSP_62752"/>
<dbReference type="Gene3D" id="6.10.250.550">
    <property type="match status" value="1"/>
</dbReference>
<keyword evidence="8 12" id="KW-0067">ATP-binding</keyword>
<evidence type="ECO:0000313" key="14">
    <source>
        <dbReference type="EMBL" id="ENN89197.1"/>
    </source>
</evidence>
<evidence type="ECO:0000256" key="3">
    <source>
        <dbReference type="ARBA" id="ARBA00022555"/>
    </source>
</evidence>
<organism evidence="14 15">
    <name type="scientific">Rhizobium freirei PRF 81</name>
    <dbReference type="NCBI Taxonomy" id="363754"/>
    <lineage>
        <taxon>Bacteria</taxon>
        <taxon>Pseudomonadati</taxon>
        <taxon>Pseudomonadota</taxon>
        <taxon>Alphaproteobacteria</taxon>
        <taxon>Hyphomicrobiales</taxon>
        <taxon>Rhizobiaceae</taxon>
        <taxon>Rhizobium/Agrobacterium group</taxon>
        <taxon>Rhizobium</taxon>
    </lineage>
</organism>
<dbReference type="GO" id="GO:0004813">
    <property type="term" value="F:alanine-tRNA ligase activity"/>
    <property type="evidence" value="ECO:0007669"/>
    <property type="project" value="UniProtKB-UniRule"/>
</dbReference>
<dbReference type="SMART" id="SM00863">
    <property type="entry name" value="tRNA_SAD"/>
    <property type="match status" value="1"/>
</dbReference>
<evidence type="ECO:0000256" key="4">
    <source>
        <dbReference type="ARBA" id="ARBA00022598"/>
    </source>
</evidence>
<dbReference type="FunFam" id="3.10.310.40:FF:000001">
    <property type="entry name" value="Alanine--tRNA ligase"/>
    <property type="match status" value="1"/>
</dbReference>
<dbReference type="AlphaFoldDB" id="N6VDQ6"/>
<dbReference type="InterPro" id="IPR012947">
    <property type="entry name" value="tRNA_SAD"/>
</dbReference>
<comment type="cofactor">
    <cofactor evidence="12">
        <name>Zn(2+)</name>
        <dbReference type="ChEBI" id="CHEBI:29105"/>
    </cofactor>
    <text evidence="12">Binds 1 zinc ion per subunit.</text>
</comment>
<keyword evidence="9 12" id="KW-0694">RNA-binding</keyword>
<keyword evidence="4 12" id="KW-0436">Ligase</keyword>
<dbReference type="Proteomes" id="UP000012429">
    <property type="component" value="Unassembled WGS sequence"/>
</dbReference>
<comment type="subcellular location">
    <subcellularLocation>
        <location evidence="1 12">Cytoplasm</location>
    </subcellularLocation>
</comment>
<dbReference type="PRINTS" id="PR00980">
    <property type="entry name" value="TRNASYNTHALA"/>
</dbReference>
<keyword evidence="3 12" id="KW-0820">tRNA-binding</keyword>
<evidence type="ECO:0000256" key="11">
    <source>
        <dbReference type="ARBA" id="ARBA00023146"/>
    </source>
</evidence>
<dbReference type="EC" id="6.1.1.7" evidence="12"/>
<dbReference type="CDD" id="cd00673">
    <property type="entry name" value="AlaRS_core"/>
    <property type="match status" value="1"/>
</dbReference>
<accession>N6VDQ6</accession>
<keyword evidence="6 12" id="KW-0547">Nucleotide-binding</keyword>
<gene>
    <name evidence="12 14" type="primary">alaS</name>
    <name evidence="14" type="ORF">RHSP_62752</name>
</gene>
<dbReference type="FunFam" id="3.30.930.10:FF:000004">
    <property type="entry name" value="Alanine--tRNA ligase"/>
    <property type="match status" value="1"/>
</dbReference>
<dbReference type="GO" id="GO:0008270">
    <property type="term" value="F:zinc ion binding"/>
    <property type="evidence" value="ECO:0007669"/>
    <property type="project" value="UniProtKB-UniRule"/>
</dbReference>
<dbReference type="EMBL" id="AQHN01000010">
    <property type="protein sequence ID" value="ENN89197.1"/>
    <property type="molecule type" value="Genomic_DNA"/>
</dbReference>
<protein>
    <recommendedName>
        <fullName evidence="12">Alanine--tRNA ligase</fullName>
        <ecNumber evidence="12">6.1.1.7</ecNumber>
    </recommendedName>
    <alternativeName>
        <fullName evidence="12">Alanyl-tRNA synthetase</fullName>
        <shortName evidence="12">AlaRS</shortName>
    </alternativeName>
</protein>
<dbReference type="Gene3D" id="2.40.30.130">
    <property type="match status" value="1"/>
</dbReference>
<dbReference type="PROSITE" id="PS50860">
    <property type="entry name" value="AA_TRNA_LIGASE_II_ALA"/>
    <property type="match status" value="1"/>
</dbReference>
<dbReference type="Gene3D" id="3.30.930.10">
    <property type="entry name" value="Bira Bifunctional Protein, Domain 2"/>
    <property type="match status" value="1"/>
</dbReference>
<dbReference type="OrthoDB" id="9803884at2"/>
<dbReference type="InterPro" id="IPR009000">
    <property type="entry name" value="Transl_B-barrel_sf"/>
</dbReference>
<keyword evidence="12" id="KW-0963">Cytoplasm</keyword>
<dbReference type="Pfam" id="PF02272">
    <property type="entry name" value="DHHA1"/>
    <property type="match status" value="1"/>
</dbReference>
<comment type="domain">
    <text evidence="12">Consists of three domains; the N-terminal catalytic domain, the editing domain and the C-terminal C-Ala domain. The editing domain removes incorrectly charged amino acids, while the C-Ala domain, along with tRNA(Ala), serves as a bridge to cooperatively bring together the editing and aminoacylation centers thus stimulating deacylation of misacylated tRNAs.</text>
</comment>
<dbReference type="GO" id="GO:0005829">
    <property type="term" value="C:cytosol"/>
    <property type="evidence" value="ECO:0007669"/>
    <property type="project" value="TreeGrafter"/>
</dbReference>
<keyword evidence="11 12" id="KW-0030">Aminoacyl-tRNA synthetase</keyword>
<evidence type="ECO:0000256" key="1">
    <source>
        <dbReference type="ARBA" id="ARBA00004496"/>
    </source>
</evidence>
<dbReference type="Gene3D" id="3.30.54.20">
    <property type="match status" value="1"/>
</dbReference>
<evidence type="ECO:0000256" key="6">
    <source>
        <dbReference type="ARBA" id="ARBA00022741"/>
    </source>
</evidence>
<evidence type="ECO:0000259" key="13">
    <source>
        <dbReference type="PROSITE" id="PS50860"/>
    </source>
</evidence>
<comment type="caution">
    <text evidence="14">The sequence shown here is derived from an EMBL/GenBank/DDBJ whole genome shotgun (WGS) entry which is preliminary data.</text>
</comment>
<dbReference type="GO" id="GO:0000049">
    <property type="term" value="F:tRNA binding"/>
    <property type="evidence" value="ECO:0007669"/>
    <property type="project" value="UniProtKB-KW"/>
</dbReference>
<feature type="binding site" evidence="12">
    <location>
        <position position="680"/>
    </location>
    <ligand>
        <name>Zn(2+)</name>
        <dbReference type="ChEBI" id="CHEBI:29105"/>
    </ligand>
</feature>
<feature type="domain" description="Alanyl-transfer RNA synthetases family profile" evidence="13">
    <location>
        <begin position="2"/>
        <end position="719"/>
    </location>
</feature>
<dbReference type="PANTHER" id="PTHR11777:SF9">
    <property type="entry name" value="ALANINE--TRNA LIGASE, CYTOPLASMIC"/>
    <property type="match status" value="1"/>
</dbReference>
<comment type="similarity">
    <text evidence="2 12">Belongs to the class-II aminoacyl-tRNA synthetase family.</text>
</comment>
<dbReference type="PATRIC" id="fig|363754.4.peg.704"/>
<dbReference type="SUPFAM" id="SSF55681">
    <property type="entry name" value="Class II aaRS and biotin synthetases"/>
    <property type="match status" value="1"/>
</dbReference>
<dbReference type="InterPro" id="IPR003156">
    <property type="entry name" value="DHHA1_dom"/>
</dbReference>
<comment type="catalytic activity">
    <reaction evidence="12">
        <text>tRNA(Ala) + L-alanine + ATP = L-alanyl-tRNA(Ala) + AMP + diphosphate</text>
        <dbReference type="Rhea" id="RHEA:12540"/>
        <dbReference type="Rhea" id="RHEA-COMP:9657"/>
        <dbReference type="Rhea" id="RHEA-COMP:9923"/>
        <dbReference type="ChEBI" id="CHEBI:30616"/>
        <dbReference type="ChEBI" id="CHEBI:33019"/>
        <dbReference type="ChEBI" id="CHEBI:57972"/>
        <dbReference type="ChEBI" id="CHEBI:78442"/>
        <dbReference type="ChEBI" id="CHEBI:78497"/>
        <dbReference type="ChEBI" id="CHEBI:456215"/>
        <dbReference type="EC" id="6.1.1.7"/>
    </reaction>
</comment>
<evidence type="ECO:0000256" key="7">
    <source>
        <dbReference type="ARBA" id="ARBA00022833"/>
    </source>
</evidence>
<dbReference type="FunFam" id="3.30.980.10:FF:000004">
    <property type="entry name" value="Alanine--tRNA ligase, cytoplasmic"/>
    <property type="match status" value="1"/>
</dbReference>
<dbReference type="GO" id="GO:0006419">
    <property type="term" value="P:alanyl-tRNA aminoacylation"/>
    <property type="evidence" value="ECO:0007669"/>
    <property type="project" value="UniProtKB-UniRule"/>
</dbReference>
<sequence length="886" mass="95460">MSGVNEIRSTFLDYFKKNGHEIVPSSPLVPRNDPTLMFTNAGMVQFKNVFTGLEPRPYTTASTAQKCVRAGGKHNDLDNVGYTARHHTFFEMLGNFSFGDYFKERAIELAWNLITKEFGLDAKRLLVTVYHTDDDAYNLWKKIAGLSDDKIIRIATSDNFWAMGDTGPCGPCSEIFYDHGDHIWGGPPGSPEEDGDRFIEIWNLVFMQFEQVTKEQRIDLPRPSIDTGMGLERVAAVLQGKHDNYDIDLFRALIEASEEATGVKAEGEHRASHRVIADHLRSSAFLVADGVLPSNEGRGYVLRRIMRRAMRHAQLLGAKEPLVWKLLPTLVQQMGRAYPELVRAEALTSETLKLEETRFRKTLERGLSLLNDATATLHKGDSLDGETAFKLYDTYGFPLDLTQDALRARGIGVDISSFTDAMERQKAEARSHWAGSGDKATETIWFELKEKFGASEFLGYDTETAEGVIQAIVKDGVAVDSASAGDKVQIVVNQTPFYGESGGQMGDTGVIASDHGKLAVGDTQKKGEGLFVHSSEVSEGKINVGDAVVLMVDHNRRSRLRANHSATHLLHEALREVLGTHVAQKGSLVAPERLRFDVSHPKPMSAEELKVVEDMANEIVLQNSPVTTRLMSVDDAIAEGAMALFGEKYGDEVRVVSMGQGVRGAKAGKAYSVELCGGTHVSATGQIGLVRILGESAVGAGVRRIEAVTGESARDYLSEQDERVKSLASTLKVQPGDVVSRVESLMDERRKLERELADAKRKLAMGGGQGGSADAVRDVNGVKFLGKAISGVDPKDLKGLADEAKAGLGSGVVALIGVSEDGKASAVVAVTEDLIGRASAVDLVRIASAALGGKGGGGRADMAQAGGPDGAKADEAIEAIAAALVG</sequence>
<dbReference type="SUPFAM" id="SSF101353">
    <property type="entry name" value="Putative anticodon-binding domain of alanyl-tRNA synthetase (AlaRS)"/>
    <property type="match status" value="1"/>
</dbReference>
<dbReference type="Pfam" id="PF07973">
    <property type="entry name" value="tRNA_SAD"/>
    <property type="match status" value="1"/>
</dbReference>
<dbReference type="Pfam" id="PF01411">
    <property type="entry name" value="tRNA-synt_2c"/>
    <property type="match status" value="1"/>
</dbReference>
<feature type="binding site" evidence="12">
    <location>
        <position position="568"/>
    </location>
    <ligand>
        <name>Zn(2+)</name>
        <dbReference type="ChEBI" id="CHEBI:29105"/>
    </ligand>
</feature>
<evidence type="ECO:0000256" key="8">
    <source>
        <dbReference type="ARBA" id="ARBA00022840"/>
    </source>
</evidence>
<dbReference type="InterPro" id="IPR002318">
    <property type="entry name" value="Ala-tRNA-lgiase_IIc"/>
</dbReference>
<keyword evidence="15" id="KW-1185">Reference proteome</keyword>
<dbReference type="SUPFAM" id="SSF55186">
    <property type="entry name" value="ThrRS/AlaRS common domain"/>
    <property type="match status" value="1"/>
</dbReference>
<keyword evidence="10 12" id="KW-0648">Protein biosynthesis</keyword>
<evidence type="ECO:0000256" key="10">
    <source>
        <dbReference type="ARBA" id="ARBA00022917"/>
    </source>
</evidence>
<dbReference type="InterPro" id="IPR023033">
    <property type="entry name" value="Ala_tRNA_ligase_euk/bac"/>
</dbReference>
<dbReference type="InterPro" id="IPR018164">
    <property type="entry name" value="Ala-tRNA-synth_IIc_N"/>
</dbReference>
<reference evidence="14 15" key="1">
    <citation type="journal article" date="2012" name="BMC Genomics">
        <title>Genomic basis of broad host range and environmental adaptability of Rhizobium tropici CIAT 899 and Rhizobium sp. PRF 81 which are used in inoculants for common bean (Phaseolus vulgaris L.).</title>
        <authorList>
            <person name="Ormeno-Orrillo E."/>
            <person name="Menna P."/>
            <person name="Almeida L.G."/>
            <person name="Ollero F.J."/>
            <person name="Nicolas M.F."/>
            <person name="Pains Rodrigues E."/>
            <person name="Shigueyoshi Nakatani A."/>
            <person name="Silva Batista J.S."/>
            <person name="Oliveira Chueire L.M."/>
            <person name="Souza R.C."/>
            <person name="Ribeiro Vasconcelos A.T."/>
            <person name="Megias M."/>
            <person name="Hungria M."/>
            <person name="Martinez-Romero E."/>
        </authorList>
    </citation>
    <scope>NUCLEOTIDE SEQUENCE [LARGE SCALE GENOMIC DNA]</scope>
    <source>
        <strain evidence="14 15">PRF 81</strain>
    </source>
</reference>
<dbReference type="PANTHER" id="PTHR11777">
    <property type="entry name" value="ALANYL-TRNA SYNTHETASE"/>
    <property type="match status" value="1"/>
</dbReference>
<proteinExistence type="inferred from homology"/>
<name>N6VDQ6_9HYPH</name>
<dbReference type="GO" id="GO:0002161">
    <property type="term" value="F:aminoacyl-tRNA deacylase activity"/>
    <property type="evidence" value="ECO:0007669"/>
    <property type="project" value="TreeGrafter"/>
</dbReference>
<dbReference type="InterPro" id="IPR045864">
    <property type="entry name" value="aa-tRNA-synth_II/BPL/LPL"/>
</dbReference>
<evidence type="ECO:0000256" key="9">
    <source>
        <dbReference type="ARBA" id="ARBA00022884"/>
    </source>
</evidence>
<dbReference type="FunFam" id="2.40.30.130:FF:000001">
    <property type="entry name" value="Alanine--tRNA ligase"/>
    <property type="match status" value="1"/>
</dbReference>
<dbReference type="InterPro" id="IPR018163">
    <property type="entry name" value="Thr/Ala-tRNA-synth_IIc_edit"/>
</dbReference>
<feature type="binding site" evidence="12">
    <location>
        <position position="676"/>
    </location>
    <ligand>
        <name>Zn(2+)</name>
        <dbReference type="ChEBI" id="CHEBI:29105"/>
    </ligand>
</feature>
<dbReference type="InterPro" id="IPR050058">
    <property type="entry name" value="Ala-tRNA_ligase"/>
</dbReference>
<evidence type="ECO:0000256" key="5">
    <source>
        <dbReference type="ARBA" id="ARBA00022723"/>
    </source>
</evidence>
<feature type="binding site" evidence="12">
    <location>
        <position position="564"/>
    </location>
    <ligand>
        <name>Zn(2+)</name>
        <dbReference type="ChEBI" id="CHEBI:29105"/>
    </ligand>
</feature>
<evidence type="ECO:0000256" key="12">
    <source>
        <dbReference type="HAMAP-Rule" id="MF_00036"/>
    </source>
</evidence>
<dbReference type="InterPro" id="IPR018162">
    <property type="entry name" value="Ala-tRNA-ligase_IIc_anticod-bd"/>
</dbReference>
<dbReference type="RefSeq" id="WP_004108985.1">
    <property type="nucleotide sequence ID" value="NZ_AQHN01000010.1"/>
</dbReference>
<dbReference type="InterPro" id="IPR018165">
    <property type="entry name" value="Ala-tRNA-synth_IIc_core"/>
</dbReference>
<evidence type="ECO:0000313" key="15">
    <source>
        <dbReference type="Proteomes" id="UP000012429"/>
    </source>
</evidence>
<keyword evidence="7 12" id="KW-0862">Zinc</keyword>
<dbReference type="Gene3D" id="3.30.980.10">
    <property type="entry name" value="Threonyl-trna Synthetase, Chain A, domain 2"/>
    <property type="match status" value="1"/>
</dbReference>
<dbReference type="SUPFAM" id="SSF50447">
    <property type="entry name" value="Translation proteins"/>
    <property type="match status" value="1"/>
</dbReference>
<evidence type="ECO:0000256" key="2">
    <source>
        <dbReference type="ARBA" id="ARBA00008226"/>
    </source>
</evidence>
<dbReference type="HAMAP" id="MF_00036_B">
    <property type="entry name" value="Ala_tRNA_synth_B"/>
    <property type="match status" value="1"/>
</dbReference>
<comment type="function">
    <text evidence="12">Catalyzes the attachment of alanine to tRNA(Ala) in a two-step reaction: alanine is first activated by ATP to form Ala-AMP and then transferred to the acceptor end of tRNA(Ala). Also edits incorrectly charged Ser-tRNA(Ala) and Gly-tRNA(Ala) via its editing domain.</text>
</comment>
<dbReference type="GO" id="GO:0005524">
    <property type="term" value="F:ATP binding"/>
    <property type="evidence" value="ECO:0007669"/>
    <property type="project" value="UniProtKB-UniRule"/>
</dbReference>